<evidence type="ECO:0000313" key="2">
    <source>
        <dbReference type="EMBL" id="QLL29797.1"/>
    </source>
</evidence>
<keyword evidence="1" id="KW-0812">Transmembrane</keyword>
<keyword evidence="1" id="KW-0472">Membrane</keyword>
<dbReference type="InterPro" id="IPR058149">
    <property type="entry name" value="Psb35"/>
</dbReference>
<keyword evidence="3" id="KW-1185">Reference proteome</keyword>
<keyword evidence="1" id="KW-1133">Transmembrane helix</keyword>
<evidence type="ECO:0000256" key="1">
    <source>
        <dbReference type="SAM" id="Phobius"/>
    </source>
</evidence>
<evidence type="ECO:0000313" key="3">
    <source>
        <dbReference type="Proteomes" id="UP000261812"/>
    </source>
</evidence>
<sequence length="75" mass="7932">MGSLGISFTVGAGNFVPFYGVLLLGLVAAVSIGLIAWYNSKRPPGWENADRPSFIPKLNLEASESTPTSDETTDS</sequence>
<organism evidence="2 3">
    <name type="scientific">Thermosynechococcus sichuanensis E542</name>
    <dbReference type="NCBI Taxonomy" id="2016101"/>
    <lineage>
        <taxon>Bacteria</taxon>
        <taxon>Bacillati</taxon>
        <taxon>Cyanobacteriota</taxon>
        <taxon>Cyanophyceae</taxon>
        <taxon>Acaryochloridales</taxon>
        <taxon>Thermosynechococcaceae</taxon>
        <taxon>Thermosynechococcus</taxon>
        <taxon>Thermosynechococcus sichuanensis</taxon>
    </lineage>
</organism>
<protein>
    <submittedName>
        <fullName evidence="2">Uncharacterized protein</fullName>
    </submittedName>
</protein>
<dbReference type="Proteomes" id="UP000261812">
    <property type="component" value="Chromosome"/>
</dbReference>
<dbReference type="EMBL" id="CP032152">
    <property type="protein sequence ID" value="QLL29797.1"/>
    <property type="molecule type" value="Genomic_DNA"/>
</dbReference>
<dbReference type="AlphaFoldDB" id="A0A7D6JSK7"/>
<dbReference type="NCBIfam" id="NF047378">
    <property type="entry name" value="photo_II_Psb35"/>
    <property type="match status" value="1"/>
</dbReference>
<gene>
    <name evidence="2" type="ORF">D3A95_02995</name>
</gene>
<feature type="transmembrane region" description="Helical" evidence="1">
    <location>
        <begin position="16"/>
        <end position="38"/>
    </location>
</feature>
<proteinExistence type="predicted"/>
<name>A0A7D6JSK7_9CYAN</name>
<accession>A0A7D6JSK7</accession>
<dbReference type="KEGG" id="tsq:D3A95_02995"/>
<dbReference type="Pfam" id="PF26623">
    <property type="entry name" value="Psb35"/>
    <property type="match status" value="1"/>
</dbReference>
<dbReference type="RefSeq" id="WP_181496178.1">
    <property type="nucleotide sequence ID" value="NZ_CP032152.1"/>
</dbReference>
<reference evidence="3" key="1">
    <citation type="submission" date="2018-09" db="EMBL/GenBank/DDBJ databases">
        <title>Complete genome sequence of thermophilic cyanobacteria strain Thermosynechococcus elongatus PKUAC-SCTE542.</title>
        <authorList>
            <person name="Liang Y."/>
            <person name="Tang J."/>
            <person name="Daroch M."/>
        </authorList>
    </citation>
    <scope>NUCLEOTIDE SEQUENCE [LARGE SCALE GENOMIC DNA]</scope>
    <source>
        <strain evidence="3">E542</strain>
    </source>
</reference>